<dbReference type="Pfam" id="PF13510">
    <property type="entry name" value="Fer2_4"/>
    <property type="match status" value="1"/>
</dbReference>
<dbReference type="InterPro" id="IPR006656">
    <property type="entry name" value="Mopterin_OxRdtase"/>
</dbReference>
<organism evidence="16 17">
    <name type="scientific">Jiangella mangrovi</name>
    <dbReference type="NCBI Taxonomy" id="1524084"/>
    <lineage>
        <taxon>Bacteria</taxon>
        <taxon>Bacillati</taxon>
        <taxon>Actinomycetota</taxon>
        <taxon>Actinomycetes</taxon>
        <taxon>Jiangellales</taxon>
        <taxon>Jiangellaceae</taxon>
        <taxon>Jiangella</taxon>
    </lineage>
</organism>
<dbReference type="InterPro" id="IPR009010">
    <property type="entry name" value="Asp_de-COase-like_dom_sf"/>
</dbReference>
<dbReference type="Gene3D" id="2.40.40.20">
    <property type="match status" value="1"/>
</dbReference>
<dbReference type="SMART" id="SM00929">
    <property type="entry name" value="NADH-G_4Fe-4S_3"/>
    <property type="match status" value="1"/>
</dbReference>
<keyword evidence="8 12" id="KW-0408">Iron</keyword>
<comment type="cofactor">
    <cofactor evidence="12">
        <name>[2Fe-2S] cluster</name>
        <dbReference type="ChEBI" id="CHEBI:190135"/>
    </cofactor>
    <text evidence="12">Binds 1 [2Fe-2S] cluster per subunit.</text>
</comment>
<evidence type="ECO:0000256" key="3">
    <source>
        <dbReference type="ARBA" id="ARBA00022485"/>
    </source>
</evidence>
<dbReference type="NCBIfam" id="NF005895">
    <property type="entry name" value="PRK07860.1"/>
    <property type="match status" value="1"/>
</dbReference>
<keyword evidence="4 12" id="KW-0001">2Fe-2S</keyword>
<dbReference type="SUPFAM" id="SSF54862">
    <property type="entry name" value="4Fe-4S ferredoxins"/>
    <property type="match status" value="1"/>
</dbReference>
<dbReference type="PROSITE" id="PS51839">
    <property type="entry name" value="4FE4S_HC3"/>
    <property type="match status" value="1"/>
</dbReference>
<keyword evidence="10 12" id="KW-0520">NAD</keyword>
<dbReference type="GO" id="GO:0042773">
    <property type="term" value="P:ATP synthesis coupled electron transport"/>
    <property type="evidence" value="ECO:0007669"/>
    <property type="project" value="InterPro"/>
</dbReference>
<dbReference type="InterPro" id="IPR054351">
    <property type="entry name" value="NADH_UbQ_OxRdtase_ferredoxin"/>
</dbReference>
<dbReference type="GO" id="GO:0016020">
    <property type="term" value="C:membrane"/>
    <property type="evidence" value="ECO:0007669"/>
    <property type="project" value="InterPro"/>
</dbReference>
<dbReference type="SUPFAM" id="SSF53706">
    <property type="entry name" value="Formate dehydrogenase/DMSO reductase, domains 1-3"/>
    <property type="match status" value="1"/>
</dbReference>
<dbReference type="PANTHER" id="PTHR43105:SF12">
    <property type="entry name" value="NADH-QUINONE OXIDOREDUCTASE SUBUNIT G"/>
    <property type="match status" value="1"/>
</dbReference>
<evidence type="ECO:0000256" key="12">
    <source>
        <dbReference type="RuleBase" id="RU003525"/>
    </source>
</evidence>
<evidence type="ECO:0000259" key="13">
    <source>
        <dbReference type="PROSITE" id="PS51085"/>
    </source>
</evidence>
<keyword evidence="6 12" id="KW-0479">Metal-binding</keyword>
<dbReference type="GO" id="GO:0046872">
    <property type="term" value="F:metal ion binding"/>
    <property type="evidence" value="ECO:0007669"/>
    <property type="project" value="UniProtKB-UniRule"/>
</dbReference>
<dbReference type="NCBIfam" id="TIGR01973">
    <property type="entry name" value="NuoG"/>
    <property type="match status" value="1"/>
</dbReference>
<evidence type="ECO:0000256" key="11">
    <source>
        <dbReference type="ARBA" id="ARBA00047712"/>
    </source>
</evidence>
<reference evidence="16 17" key="1">
    <citation type="submission" date="2020-08" db="EMBL/GenBank/DDBJ databases">
        <title>Sequencing the genomes of 1000 actinobacteria strains.</title>
        <authorList>
            <person name="Klenk H.-P."/>
        </authorList>
    </citation>
    <scope>NUCLEOTIDE SEQUENCE [LARGE SCALE GENOMIC DNA]</scope>
    <source>
        <strain evidence="16 17">DSM 102122</strain>
    </source>
</reference>
<evidence type="ECO:0000313" key="17">
    <source>
        <dbReference type="Proteomes" id="UP000542813"/>
    </source>
</evidence>
<dbReference type="InterPro" id="IPR000283">
    <property type="entry name" value="NADH_UbQ_OxRdtase_75kDa_su_CS"/>
</dbReference>
<evidence type="ECO:0000256" key="2">
    <source>
        <dbReference type="ARBA" id="ARBA00005404"/>
    </source>
</evidence>
<evidence type="ECO:0000256" key="5">
    <source>
        <dbReference type="ARBA" id="ARBA00022719"/>
    </source>
</evidence>
<sequence length="818" mass="86072">MTVTTNSTSDAVEPQPNLVTVTIDGFEVSVPEGTLVIRAAELIGIQIPRFCDHPLLEPVGACRQCMVEVPDMGNGRGMPKPQASCTLTVAPGMVINTQFSSPVADKAQQGIMEFLLINHPLDCPVCDKGGECPLQNQAMSNGRGDSRYEGKKRTYPKPINISAQVLLDRERCVLCARCTRFSKEIAGDPFIELLERGSLQQVGIYEKEPFESYFSGNTIQICPVGALTSAAYRFRSRPFDLVSVPSVAEHDACGSAIRVDHRRGTVMRRLAGDDPEVNEEWITDKDRFAFRWSTLDDRITHPLVRDEETGELVPASWPEALTLASQGLARSRDAGGVGVLTGGRLTHEDAYAYAKFARVALDTNDVDFRARAHSAEEAGFLAALAGSGLGVTFTDVEKAPAVLLVGLEPEEEAGALFLRLRKANRKNGTQVHAIAPFATRGLTKTGGTLLPAAPGTEPEILNAITLGDDRVAYLGDALREKGAVILVGSRLATIPGALSAAARVATVTGARLAWVPRRAGERGALEAGALPNLLPGGRPVADPEARVDVAAAWSVATLPSLPGRDTTGILSALSSGMLAGALVGGVELADLPDPAAAKRALETAGFVVSLEVRRSEVTELADIVLPVAPPVEKAGTFVNWEGRARPFPAVLANTNSLSDAAVLDAIAGELGIDLGVRDVDDARAEIAELGVWDGARPESTDTPPAGPPRPGEREAVLAGWRLLLDGGRGQDGEPHLAATAKKAEARISAGTAAEVGVADGDWLTVRTGTGQVSVPVRVTDMPDRVVWLPENSNGSTLQRSLGVGAGSVVKLAGGGTPS</sequence>
<dbReference type="InterPro" id="IPR006657">
    <property type="entry name" value="MoPterin_dinucl-bd_dom"/>
</dbReference>
<dbReference type="AlphaFoldDB" id="A0A7W9GQV8"/>
<feature type="domain" description="2Fe-2S ferredoxin-type" evidence="13">
    <location>
        <begin position="17"/>
        <end position="101"/>
    </location>
</feature>
<dbReference type="GO" id="GO:0051537">
    <property type="term" value="F:2 iron, 2 sulfur cluster binding"/>
    <property type="evidence" value="ECO:0007669"/>
    <property type="project" value="UniProtKB-UniRule"/>
</dbReference>
<feature type="domain" description="4Fe-4S Mo/W bis-MGD-type" evidence="14">
    <location>
        <begin position="241"/>
        <end position="297"/>
    </location>
</feature>
<dbReference type="Pfam" id="PF10588">
    <property type="entry name" value="NADH-G_4Fe-4S_3"/>
    <property type="match status" value="1"/>
</dbReference>
<dbReference type="PROSITE" id="PS00642">
    <property type="entry name" value="COMPLEX1_75K_2"/>
    <property type="match status" value="1"/>
</dbReference>
<evidence type="ECO:0000259" key="15">
    <source>
        <dbReference type="PROSITE" id="PS51839"/>
    </source>
</evidence>
<comment type="similarity">
    <text evidence="2 12">Belongs to the complex I 75 kDa subunit family.</text>
</comment>
<protein>
    <recommendedName>
        <fullName evidence="12">NADH-quinone oxidoreductase</fullName>
        <ecNumber evidence="12">7.1.1.-</ecNumber>
    </recommendedName>
</protein>
<dbReference type="Pfam" id="PF22117">
    <property type="entry name" value="Fer4_Nqo3"/>
    <property type="match status" value="1"/>
</dbReference>
<evidence type="ECO:0000256" key="1">
    <source>
        <dbReference type="ARBA" id="ARBA00001966"/>
    </source>
</evidence>
<keyword evidence="5 12" id="KW-0874">Quinone</keyword>
<evidence type="ECO:0000256" key="7">
    <source>
        <dbReference type="ARBA" id="ARBA00022967"/>
    </source>
</evidence>
<dbReference type="InterPro" id="IPR019574">
    <property type="entry name" value="NADH_UbQ_OxRdtase_Gsu_4Fe4S-bd"/>
</dbReference>
<comment type="cofactor">
    <cofactor evidence="1 12">
        <name>[4Fe-4S] cluster</name>
        <dbReference type="ChEBI" id="CHEBI:49883"/>
    </cofactor>
</comment>
<dbReference type="Gene3D" id="3.40.50.740">
    <property type="match status" value="2"/>
</dbReference>
<accession>A0A7W9GQV8</accession>
<keyword evidence="7 12" id="KW-1278">Translocase</keyword>
<evidence type="ECO:0000313" key="16">
    <source>
        <dbReference type="EMBL" id="MBB5788061.1"/>
    </source>
</evidence>
<dbReference type="EC" id="7.1.1.-" evidence="12"/>
<dbReference type="InterPro" id="IPR036010">
    <property type="entry name" value="2Fe-2S_ferredoxin-like_sf"/>
</dbReference>
<comment type="caution">
    <text evidence="16">The sequence shown here is derived from an EMBL/GenBank/DDBJ whole genome shotgun (WGS) entry which is preliminary data.</text>
</comment>
<dbReference type="InterPro" id="IPR050123">
    <property type="entry name" value="Prok_molybdopt-oxidoreductase"/>
</dbReference>
<dbReference type="SUPFAM" id="SSF50692">
    <property type="entry name" value="ADC-like"/>
    <property type="match status" value="1"/>
</dbReference>
<dbReference type="Gene3D" id="3.10.20.740">
    <property type="match status" value="1"/>
</dbReference>
<dbReference type="PROSITE" id="PS00643">
    <property type="entry name" value="COMPLEX1_75K_3"/>
    <property type="match status" value="1"/>
</dbReference>
<dbReference type="PROSITE" id="PS51669">
    <property type="entry name" value="4FE4S_MOW_BIS_MGD"/>
    <property type="match status" value="1"/>
</dbReference>
<dbReference type="InterPro" id="IPR001041">
    <property type="entry name" value="2Fe-2S_ferredoxin-type"/>
</dbReference>
<comment type="function">
    <text evidence="12">NDH-1 shuttles electrons from NADH, via FMN and iron-sulfur (Fe-S) centers, to quinones in the respiratory chain. Couples the redox reaction to proton translocation (for every two electrons transferred, four hydrogen ions are translocated across the cytoplasmic membrane), and thus conserves the redox energy in a proton gradient.</text>
</comment>
<dbReference type="PROSITE" id="PS00641">
    <property type="entry name" value="COMPLEX1_75K_1"/>
    <property type="match status" value="1"/>
</dbReference>
<feature type="domain" description="4Fe-4S His(Cys)3-ligated-type" evidence="15">
    <location>
        <begin position="103"/>
        <end position="142"/>
    </location>
</feature>
<evidence type="ECO:0000256" key="4">
    <source>
        <dbReference type="ARBA" id="ARBA00022714"/>
    </source>
</evidence>
<dbReference type="GO" id="GO:0043546">
    <property type="term" value="F:molybdopterin cofactor binding"/>
    <property type="evidence" value="ECO:0007669"/>
    <property type="project" value="InterPro"/>
</dbReference>
<evidence type="ECO:0000256" key="8">
    <source>
        <dbReference type="ARBA" id="ARBA00023004"/>
    </source>
</evidence>
<evidence type="ECO:0000259" key="14">
    <source>
        <dbReference type="PROSITE" id="PS51669"/>
    </source>
</evidence>
<dbReference type="CDD" id="cd02788">
    <property type="entry name" value="MopB_CT_NDH-1_NuoG2-N7"/>
    <property type="match status" value="1"/>
</dbReference>
<dbReference type="EMBL" id="JACHMM010000001">
    <property type="protein sequence ID" value="MBB5788061.1"/>
    <property type="molecule type" value="Genomic_DNA"/>
</dbReference>
<evidence type="ECO:0000256" key="9">
    <source>
        <dbReference type="ARBA" id="ARBA00023014"/>
    </source>
</evidence>
<comment type="catalytic activity">
    <reaction evidence="11 12">
        <text>a quinone + NADH + 5 H(+)(in) = a quinol + NAD(+) + 4 H(+)(out)</text>
        <dbReference type="Rhea" id="RHEA:57888"/>
        <dbReference type="ChEBI" id="CHEBI:15378"/>
        <dbReference type="ChEBI" id="CHEBI:24646"/>
        <dbReference type="ChEBI" id="CHEBI:57540"/>
        <dbReference type="ChEBI" id="CHEBI:57945"/>
        <dbReference type="ChEBI" id="CHEBI:132124"/>
    </reaction>
</comment>
<dbReference type="GO" id="GO:0008137">
    <property type="term" value="F:NADH dehydrogenase (ubiquinone) activity"/>
    <property type="evidence" value="ECO:0007669"/>
    <property type="project" value="UniProtKB-UniRule"/>
</dbReference>
<dbReference type="InterPro" id="IPR006963">
    <property type="entry name" value="Mopterin_OxRdtase_4Fe-4S_dom"/>
</dbReference>
<dbReference type="PROSITE" id="PS51085">
    <property type="entry name" value="2FE2S_FER_2"/>
    <property type="match status" value="1"/>
</dbReference>
<evidence type="ECO:0000256" key="6">
    <source>
        <dbReference type="ARBA" id="ARBA00022723"/>
    </source>
</evidence>
<name>A0A7W9GQV8_9ACTN</name>
<dbReference type="Pfam" id="PF22151">
    <property type="entry name" value="Fer4_NDSU1"/>
    <property type="match status" value="1"/>
</dbReference>
<keyword evidence="3 12" id="KW-0004">4Fe-4S</keyword>
<keyword evidence="17" id="KW-1185">Reference proteome</keyword>
<dbReference type="SUPFAM" id="SSF54292">
    <property type="entry name" value="2Fe-2S ferredoxin-like"/>
    <property type="match status" value="1"/>
</dbReference>
<dbReference type="FunFam" id="3.30.70.20:FF:000016">
    <property type="entry name" value="NADH-quinone oxidoreductase"/>
    <property type="match status" value="1"/>
</dbReference>
<dbReference type="InterPro" id="IPR010228">
    <property type="entry name" value="NADH_UbQ_OxRdtase_Gsu"/>
</dbReference>
<dbReference type="FunFam" id="3.10.20.740:FF:000001">
    <property type="entry name" value="NADH-quinone oxidoreductase subunit G"/>
    <property type="match status" value="1"/>
</dbReference>
<proteinExistence type="inferred from homology"/>
<dbReference type="Pfam" id="PF00384">
    <property type="entry name" value="Molybdopterin"/>
    <property type="match status" value="1"/>
</dbReference>
<dbReference type="Gene3D" id="3.30.70.20">
    <property type="match status" value="1"/>
</dbReference>
<dbReference type="CDD" id="cd00207">
    <property type="entry name" value="fer2"/>
    <property type="match status" value="1"/>
</dbReference>
<dbReference type="GO" id="GO:0051539">
    <property type="term" value="F:4 iron, 4 sulfur cluster binding"/>
    <property type="evidence" value="ECO:0007669"/>
    <property type="project" value="UniProtKB-KW"/>
</dbReference>
<dbReference type="GO" id="GO:0048038">
    <property type="term" value="F:quinone binding"/>
    <property type="evidence" value="ECO:0007669"/>
    <property type="project" value="UniProtKB-UniRule"/>
</dbReference>
<dbReference type="GO" id="GO:0003954">
    <property type="term" value="F:NADH dehydrogenase activity"/>
    <property type="evidence" value="ECO:0007669"/>
    <property type="project" value="TreeGrafter"/>
</dbReference>
<dbReference type="Gene3D" id="3.40.228.10">
    <property type="entry name" value="Dimethylsulfoxide Reductase, domain 2"/>
    <property type="match status" value="1"/>
</dbReference>
<dbReference type="Pfam" id="PF01568">
    <property type="entry name" value="Molydop_binding"/>
    <property type="match status" value="1"/>
</dbReference>
<dbReference type="PANTHER" id="PTHR43105">
    <property type="entry name" value="RESPIRATORY NITRATE REDUCTASE"/>
    <property type="match status" value="1"/>
</dbReference>
<dbReference type="RefSeq" id="WP_184822522.1">
    <property type="nucleotide sequence ID" value="NZ_JACHMM010000001.1"/>
</dbReference>
<evidence type="ECO:0000256" key="10">
    <source>
        <dbReference type="ARBA" id="ARBA00023027"/>
    </source>
</evidence>
<dbReference type="Proteomes" id="UP000542813">
    <property type="component" value="Unassembled WGS sequence"/>
</dbReference>
<gene>
    <name evidence="16" type="ORF">HD601_002636</name>
</gene>
<keyword evidence="9 12" id="KW-0411">Iron-sulfur</keyword>